<protein>
    <recommendedName>
        <fullName evidence="7">F5/8 type C domain-containing protein</fullName>
    </recommendedName>
</protein>
<dbReference type="FunFam" id="2.60.120.260:FF:000002">
    <property type="entry name" value="Coagulation factor VIII"/>
    <property type="match status" value="1"/>
</dbReference>
<dbReference type="RefSeq" id="XP_038066087.1">
    <property type="nucleotide sequence ID" value="XM_038210159.1"/>
</dbReference>
<evidence type="ECO:0000256" key="5">
    <source>
        <dbReference type="ARBA" id="ARBA00023136"/>
    </source>
</evidence>
<dbReference type="GO" id="GO:0007155">
    <property type="term" value="P:cell adhesion"/>
    <property type="evidence" value="ECO:0007669"/>
    <property type="project" value="UniProtKB-KW"/>
</dbReference>
<dbReference type="Proteomes" id="UP000887568">
    <property type="component" value="Unplaced"/>
</dbReference>
<evidence type="ECO:0000256" key="6">
    <source>
        <dbReference type="ARBA" id="ARBA00023157"/>
    </source>
</evidence>
<dbReference type="PANTHER" id="PTHR46806">
    <property type="entry name" value="F5/8 TYPE C DOMAIN-CONTAINING PROTEIN"/>
    <property type="match status" value="1"/>
</dbReference>
<dbReference type="SUPFAM" id="SSF49785">
    <property type="entry name" value="Galactose-binding domain-like"/>
    <property type="match status" value="1"/>
</dbReference>
<keyword evidence="9" id="KW-1185">Reference proteome</keyword>
<dbReference type="CDD" id="cd00057">
    <property type="entry name" value="FA58C"/>
    <property type="match status" value="1"/>
</dbReference>
<dbReference type="OrthoDB" id="6018330at2759"/>
<evidence type="ECO:0000313" key="9">
    <source>
        <dbReference type="Proteomes" id="UP000887568"/>
    </source>
</evidence>
<dbReference type="PANTHER" id="PTHR46806:SF5">
    <property type="entry name" value="F5_8 TYPE C DOMAIN-CONTAINING PROTEIN"/>
    <property type="match status" value="1"/>
</dbReference>
<comment type="subcellular location">
    <subcellularLocation>
        <location evidence="1">Endomembrane system</location>
        <topology evidence="1">Peripheral membrane protein</topology>
    </subcellularLocation>
    <subcellularLocation>
        <location evidence="2">Secreted</location>
    </subcellularLocation>
</comment>
<dbReference type="OMA" id="RIEPKAW"/>
<evidence type="ECO:0000259" key="7">
    <source>
        <dbReference type="PROSITE" id="PS50022"/>
    </source>
</evidence>
<dbReference type="PROSITE" id="PS01286">
    <property type="entry name" value="FA58C_2"/>
    <property type="match status" value="1"/>
</dbReference>
<dbReference type="EnsemblMetazoa" id="XM_038210159.1">
    <property type="protein sequence ID" value="XP_038066087.1"/>
    <property type="gene ID" value="LOC119736148"/>
</dbReference>
<accession>A0A914AQP7</accession>
<keyword evidence="3" id="KW-0964">Secreted</keyword>
<dbReference type="PROSITE" id="PS01285">
    <property type="entry name" value="FA58C_1"/>
    <property type="match status" value="1"/>
</dbReference>
<dbReference type="GO" id="GO:0005886">
    <property type="term" value="C:plasma membrane"/>
    <property type="evidence" value="ECO:0007669"/>
    <property type="project" value="TreeGrafter"/>
</dbReference>
<evidence type="ECO:0000256" key="2">
    <source>
        <dbReference type="ARBA" id="ARBA00004613"/>
    </source>
</evidence>
<dbReference type="SMART" id="SM00231">
    <property type="entry name" value="FA58C"/>
    <property type="match status" value="1"/>
</dbReference>
<keyword evidence="5" id="KW-0472">Membrane</keyword>
<reference evidence="8" key="1">
    <citation type="submission" date="2022-11" db="UniProtKB">
        <authorList>
            <consortium name="EnsemblMetazoa"/>
        </authorList>
    </citation>
    <scope>IDENTIFICATION</scope>
</reference>
<evidence type="ECO:0000313" key="8">
    <source>
        <dbReference type="EnsemblMetazoa" id="XP_038066087.1"/>
    </source>
</evidence>
<dbReference type="InterPro" id="IPR008979">
    <property type="entry name" value="Galactose-bd-like_sf"/>
</dbReference>
<name>A0A914AQP7_PATMI</name>
<evidence type="ECO:0000256" key="4">
    <source>
        <dbReference type="ARBA" id="ARBA00022889"/>
    </source>
</evidence>
<dbReference type="Pfam" id="PF00754">
    <property type="entry name" value="F5_F8_type_C"/>
    <property type="match status" value="1"/>
</dbReference>
<dbReference type="InterPro" id="IPR000421">
    <property type="entry name" value="FA58C"/>
</dbReference>
<dbReference type="GeneID" id="119736148"/>
<feature type="domain" description="F5/8 type C" evidence="7">
    <location>
        <begin position="1"/>
        <end position="149"/>
    </location>
</feature>
<keyword evidence="4" id="KW-0130">Cell adhesion</keyword>
<proteinExistence type="predicted"/>
<evidence type="ECO:0000256" key="1">
    <source>
        <dbReference type="ARBA" id="ARBA00004184"/>
    </source>
</evidence>
<sequence length="153" mass="17391">MEGRGIQDQNITASSMYDNRGDMGPYGARLNFQFRGITGWCKAKGDNDPWIQVEFGRYMIITGVITQGRATDRYQQWVKKFTVSYSDAGQEWTGVTDGRSGIQMTFTGNSDKYTPVNSTFPEPVRARFLRIEPKAWNQVCCMRFEVVGCESPE</sequence>
<dbReference type="GO" id="GO:0005576">
    <property type="term" value="C:extracellular region"/>
    <property type="evidence" value="ECO:0007669"/>
    <property type="project" value="UniProtKB-SubCell"/>
</dbReference>
<dbReference type="GO" id="GO:0012505">
    <property type="term" value="C:endomembrane system"/>
    <property type="evidence" value="ECO:0007669"/>
    <property type="project" value="UniProtKB-SubCell"/>
</dbReference>
<dbReference type="GO" id="GO:0038023">
    <property type="term" value="F:signaling receptor activity"/>
    <property type="evidence" value="ECO:0007669"/>
    <property type="project" value="TreeGrafter"/>
</dbReference>
<keyword evidence="6" id="KW-1015">Disulfide bond</keyword>
<dbReference type="AlphaFoldDB" id="A0A914AQP7"/>
<dbReference type="InterPro" id="IPR050633">
    <property type="entry name" value="Neuropilin_MCO_CoagFactor"/>
</dbReference>
<evidence type="ECO:0000256" key="3">
    <source>
        <dbReference type="ARBA" id="ARBA00022525"/>
    </source>
</evidence>
<dbReference type="Gene3D" id="2.60.120.260">
    <property type="entry name" value="Galactose-binding domain-like"/>
    <property type="match status" value="1"/>
</dbReference>
<dbReference type="PROSITE" id="PS50022">
    <property type="entry name" value="FA58C_3"/>
    <property type="match status" value="1"/>
</dbReference>
<organism evidence="8 9">
    <name type="scientific">Patiria miniata</name>
    <name type="common">Bat star</name>
    <name type="synonym">Asterina miniata</name>
    <dbReference type="NCBI Taxonomy" id="46514"/>
    <lineage>
        <taxon>Eukaryota</taxon>
        <taxon>Metazoa</taxon>
        <taxon>Echinodermata</taxon>
        <taxon>Eleutherozoa</taxon>
        <taxon>Asterozoa</taxon>
        <taxon>Asteroidea</taxon>
        <taxon>Valvatacea</taxon>
        <taxon>Valvatida</taxon>
        <taxon>Asterinidae</taxon>
        <taxon>Patiria</taxon>
    </lineage>
</organism>